<accession>A0A9E8MM64</accession>
<feature type="domain" description="Rhodanese" evidence="1">
    <location>
        <begin position="15"/>
        <end position="102"/>
    </location>
</feature>
<dbReference type="PROSITE" id="PS50206">
    <property type="entry name" value="RHODANESE_3"/>
    <property type="match status" value="1"/>
</dbReference>
<reference evidence="2" key="1">
    <citation type="submission" date="2022-11" db="EMBL/GenBank/DDBJ databases">
        <title>Description of Microcella daejonensis nov. sp, isolated from riverside soil.</title>
        <authorList>
            <person name="Molina K.M."/>
            <person name="Kim S.B."/>
        </authorList>
    </citation>
    <scope>NUCLEOTIDE SEQUENCE</scope>
    <source>
        <strain evidence="2">MMS21-STM12</strain>
    </source>
</reference>
<sequence>MADEITVDQLVLERSVGPITLIDVREADEFTAARVPGARLVPLGTVPDAVDSIPDDGTIYVICHSGARSQRAADYLVAHGRNAISVAGGTSAWVQRGLDYDSGPVATEPSS</sequence>
<dbReference type="InterPro" id="IPR001763">
    <property type="entry name" value="Rhodanese-like_dom"/>
</dbReference>
<organism evidence="2 3">
    <name type="scientific">Microcella daejeonensis</name>
    <dbReference type="NCBI Taxonomy" id="2994971"/>
    <lineage>
        <taxon>Bacteria</taxon>
        <taxon>Bacillati</taxon>
        <taxon>Actinomycetota</taxon>
        <taxon>Actinomycetes</taxon>
        <taxon>Micrococcales</taxon>
        <taxon>Microbacteriaceae</taxon>
        <taxon>Microcella</taxon>
    </lineage>
</organism>
<dbReference type="PANTHER" id="PTHR43031">
    <property type="entry name" value="FAD-DEPENDENT OXIDOREDUCTASE"/>
    <property type="match status" value="1"/>
</dbReference>
<dbReference type="SMART" id="SM00450">
    <property type="entry name" value="RHOD"/>
    <property type="match status" value="1"/>
</dbReference>
<keyword evidence="3" id="KW-1185">Reference proteome</keyword>
<proteinExistence type="predicted"/>
<dbReference type="Pfam" id="PF00581">
    <property type="entry name" value="Rhodanese"/>
    <property type="match status" value="1"/>
</dbReference>
<protein>
    <submittedName>
        <fullName evidence="2">Rhodanese-like domain-containing protein</fullName>
    </submittedName>
</protein>
<evidence type="ECO:0000313" key="2">
    <source>
        <dbReference type="EMBL" id="WAB81542.1"/>
    </source>
</evidence>
<dbReference type="InterPro" id="IPR050229">
    <property type="entry name" value="GlpE_sulfurtransferase"/>
</dbReference>
<dbReference type="SUPFAM" id="SSF52821">
    <property type="entry name" value="Rhodanese/Cell cycle control phosphatase"/>
    <property type="match status" value="1"/>
</dbReference>
<dbReference type="Proteomes" id="UP001164706">
    <property type="component" value="Chromosome"/>
</dbReference>
<evidence type="ECO:0000259" key="1">
    <source>
        <dbReference type="PROSITE" id="PS50206"/>
    </source>
</evidence>
<dbReference type="PANTHER" id="PTHR43031:SF1">
    <property type="entry name" value="PYRIDINE NUCLEOTIDE-DISULPHIDE OXIDOREDUCTASE"/>
    <property type="match status" value="1"/>
</dbReference>
<dbReference type="InterPro" id="IPR036873">
    <property type="entry name" value="Rhodanese-like_dom_sf"/>
</dbReference>
<gene>
    <name evidence="2" type="ORF">OVN18_00500</name>
</gene>
<dbReference type="CDD" id="cd00158">
    <property type="entry name" value="RHOD"/>
    <property type="match status" value="1"/>
</dbReference>
<dbReference type="RefSeq" id="WP_267781311.1">
    <property type="nucleotide sequence ID" value="NZ_CP113089.1"/>
</dbReference>
<dbReference type="KEGG" id="mdb:OVN18_00500"/>
<dbReference type="AlphaFoldDB" id="A0A9E8MM64"/>
<dbReference type="Gene3D" id="3.40.250.10">
    <property type="entry name" value="Rhodanese-like domain"/>
    <property type="match status" value="1"/>
</dbReference>
<evidence type="ECO:0000313" key="3">
    <source>
        <dbReference type="Proteomes" id="UP001164706"/>
    </source>
</evidence>
<name>A0A9E8MM64_9MICO</name>
<dbReference type="EMBL" id="CP113089">
    <property type="protein sequence ID" value="WAB81542.1"/>
    <property type="molecule type" value="Genomic_DNA"/>
</dbReference>